<proteinExistence type="predicted"/>
<dbReference type="EMBL" id="KU963246">
    <property type="protein sequence ID" value="AMS02451.1"/>
    <property type="molecule type" value="Genomic_DNA"/>
</dbReference>
<dbReference type="KEGG" id="vg:29124505"/>
<dbReference type="RefSeq" id="YP_009303045.1">
    <property type="nucleotide sequence ID" value="NC_031251.1"/>
</dbReference>
<gene>
    <name evidence="1" type="primary">50</name>
    <name evidence="1" type="ORF">SEA_SOILASSASSIN_50</name>
</gene>
<name>A0A142K8L8_9CAUD</name>
<accession>A0A142K8L8</accession>
<evidence type="ECO:0000313" key="2">
    <source>
        <dbReference type="Proteomes" id="UP000207764"/>
    </source>
</evidence>
<evidence type="ECO:0000313" key="1">
    <source>
        <dbReference type="EMBL" id="AMS02451.1"/>
    </source>
</evidence>
<dbReference type="GeneID" id="29124505"/>
<dbReference type="OrthoDB" id="17683at10239"/>
<protein>
    <submittedName>
        <fullName evidence="1">Uncharacterized protein</fullName>
    </submittedName>
</protein>
<sequence>MMSAPAIHPAAIDAALPDFDADVACEFGNDNCDQPAVWRVRVHGFLPSSPECANHTLCLCDTHQVVQRDKIENILWPGPFRCTGCERICRQVSDVILSVVAL</sequence>
<reference evidence="2" key="1">
    <citation type="submission" date="2016-03" db="EMBL/GenBank/DDBJ databases">
        <authorList>
            <person name="Ploux O."/>
        </authorList>
    </citation>
    <scope>NUCLEOTIDE SEQUENCE [LARGE SCALE GENOMIC DNA]</scope>
</reference>
<dbReference type="Proteomes" id="UP000207764">
    <property type="component" value="Segment"/>
</dbReference>
<organism evidence="1 2">
    <name type="scientific">Gordonia phage SoilAssassin</name>
    <dbReference type="NCBI Taxonomy" id="1821562"/>
    <lineage>
        <taxon>Viruses</taxon>
        <taxon>Duplodnaviria</taxon>
        <taxon>Heunggongvirae</taxon>
        <taxon>Uroviricota</taxon>
        <taxon>Caudoviricetes</taxon>
        <taxon>Attisvirus</taxon>
        <taxon>Attisvirus attis</taxon>
    </lineage>
</organism>